<dbReference type="SUPFAM" id="SSF55608">
    <property type="entry name" value="Homing endonucleases"/>
    <property type="match status" value="1"/>
</dbReference>
<dbReference type="Gene3D" id="1.10.10.10">
    <property type="entry name" value="Winged helix-like DNA-binding domain superfamily/Winged helix DNA-binding domain"/>
    <property type="match status" value="1"/>
</dbReference>
<organism evidence="2 3">
    <name type="scientific">Desulfofundulus kuznetsovii (strain DSM 6115 / VKM B-1805 / 17)</name>
    <name type="common">Desulfotomaculum kuznetsovii</name>
    <dbReference type="NCBI Taxonomy" id="760568"/>
    <lineage>
        <taxon>Bacteria</taxon>
        <taxon>Bacillati</taxon>
        <taxon>Bacillota</taxon>
        <taxon>Clostridia</taxon>
        <taxon>Eubacteriales</taxon>
        <taxon>Peptococcaceae</taxon>
        <taxon>Desulfofundulus</taxon>
    </lineage>
</organism>
<dbReference type="InterPro" id="IPR036388">
    <property type="entry name" value="WH-like_DNA-bd_sf"/>
</dbReference>
<keyword evidence="3" id="KW-1185">Reference proteome</keyword>
<name>A0AAU8PFZ1_DESK7</name>
<evidence type="ECO:0000313" key="2">
    <source>
        <dbReference type="EMBL" id="AEG14707.1"/>
    </source>
</evidence>
<protein>
    <recommendedName>
        <fullName evidence="1">DOD-type homing endonuclease domain-containing protein</fullName>
    </recommendedName>
</protein>
<proteinExistence type="predicted"/>
<dbReference type="InterPro" id="IPR009057">
    <property type="entry name" value="Homeodomain-like_sf"/>
</dbReference>
<dbReference type="PROSITE" id="PS50819">
    <property type="entry name" value="INTEIN_ENDONUCLEASE"/>
    <property type="match status" value="1"/>
</dbReference>
<dbReference type="InterPro" id="IPR027434">
    <property type="entry name" value="Homing_endonucl"/>
</dbReference>
<dbReference type="Proteomes" id="UP000009229">
    <property type="component" value="Chromosome"/>
</dbReference>
<dbReference type="Gene3D" id="1.10.10.60">
    <property type="entry name" value="Homeodomain-like"/>
    <property type="match status" value="1"/>
</dbReference>
<gene>
    <name evidence="2" type="ordered locus">Desku_1120</name>
</gene>
<evidence type="ECO:0000259" key="1">
    <source>
        <dbReference type="PROSITE" id="PS50819"/>
    </source>
</evidence>
<accession>A0AAU8PFZ1</accession>
<sequence length="331" mass="38417">MVAAPLPETVRDEIIRLYQAGLSTHETAKRLGVSQFAVWSVVHKCGVARPWVWPEKIHEEIIRLYRDEGLSIRQIAKRLNIHHATIYSVLKRHGIGLRSKSEALRQYAVNENYFDAIDSPDKAYWLGLLYADGCVVHKNRRHLVQLALKIDDAGHVEKFRAVISSEAPIVYHDDEARLVVCSVRLTEALEKCGCVQCKSLMIKFPWDIVPEHLYSHFIRGYFDGDGTLSRSRRDKSWRSWNWSMVSGSYEFLEAVQKVLMRYCGVGKTKIVRRNASNCWRLQYGGRCQVARILDWLYKDSTPETRLDRKYNLYLRFREEVGIREGLESSVE</sequence>
<dbReference type="Pfam" id="PF13936">
    <property type="entry name" value="HTH_38"/>
    <property type="match status" value="1"/>
</dbReference>
<evidence type="ECO:0000313" key="3">
    <source>
        <dbReference type="Proteomes" id="UP000009229"/>
    </source>
</evidence>
<dbReference type="Gene3D" id="3.10.28.10">
    <property type="entry name" value="Homing endonucleases"/>
    <property type="match status" value="1"/>
</dbReference>
<dbReference type="GO" id="GO:0004519">
    <property type="term" value="F:endonuclease activity"/>
    <property type="evidence" value="ECO:0007669"/>
    <property type="project" value="InterPro"/>
</dbReference>
<dbReference type="InterPro" id="IPR025246">
    <property type="entry name" value="IS30-like_HTH"/>
</dbReference>
<dbReference type="InterPro" id="IPR004042">
    <property type="entry name" value="Intein_endonuc_central"/>
</dbReference>
<reference evidence="3" key="1">
    <citation type="submission" date="2011-05" db="EMBL/GenBank/DDBJ databases">
        <title>Complete sequence of Desulfotomaculum kuznetsovii DSM 6115.</title>
        <authorList>
            <person name="Lucas S."/>
            <person name="Han J."/>
            <person name="Lapidus A."/>
            <person name="Cheng J.-F."/>
            <person name="Goodwin L."/>
            <person name="Pitluck S."/>
            <person name="Peters L."/>
            <person name="Mikhailova N."/>
            <person name="Lu M."/>
            <person name="Saunders E."/>
            <person name="Han C."/>
            <person name="Tapia R."/>
            <person name="Land M."/>
            <person name="Hauser L."/>
            <person name="Kyrpides N."/>
            <person name="Ivanova N."/>
            <person name="Pagani I."/>
            <person name="Nazina T."/>
            <person name="Ivanova A."/>
            <person name="Parshina S."/>
            <person name="Kuever J."/>
            <person name="Muyzer G."/>
            <person name="Plugge C."/>
            <person name="Stams A."/>
            <person name="Woyke T."/>
        </authorList>
    </citation>
    <scope>NUCLEOTIDE SEQUENCE [LARGE SCALE GENOMIC DNA]</scope>
    <source>
        <strain evidence="3">DSM 6115 / VKM B-1805 / 17</strain>
    </source>
</reference>
<dbReference type="AlphaFoldDB" id="A0AAU8PFZ1"/>
<dbReference type="EMBL" id="CP002770">
    <property type="protein sequence ID" value="AEG14707.1"/>
    <property type="molecule type" value="Genomic_DNA"/>
</dbReference>
<dbReference type="Pfam" id="PF14528">
    <property type="entry name" value="LAGLIDADG_3"/>
    <property type="match status" value="1"/>
</dbReference>
<dbReference type="KEGG" id="dku:Desku_1120"/>
<feature type="domain" description="DOD-type homing endonuclease" evidence="1">
    <location>
        <begin position="125"/>
        <end position="262"/>
    </location>
</feature>
<dbReference type="InterPro" id="IPR004860">
    <property type="entry name" value="LAGLIDADG_dom"/>
</dbReference>
<dbReference type="SUPFAM" id="SSF46689">
    <property type="entry name" value="Homeodomain-like"/>
    <property type="match status" value="2"/>
</dbReference>